<proteinExistence type="predicted"/>
<feature type="repeat" description="TPR" evidence="1">
    <location>
        <begin position="436"/>
        <end position="469"/>
    </location>
</feature>
<accession>A0A917D1L8</accession>
<dbReference type="InterPro" id="IPR029063">
    <property type="entry name" value="SAM-dependent_MTases_sf"/>
</dbReference>
<evidence type="ECO:0000313" key="2">
    <source>
        <dbReference type="EMBL" id="GGG06509.1"/>
    </source>
</evidence>
<dbReference type="Gene3D" id="3.40.50.12710">
    <property type="match status" value="1"/>
</dbReference>
<keyword evidence="1" id="KW-0802">TPR repeat</keyword>
<organism evidence="2 3">
    <name type="scientific">Paenibacillus albidus</name>
    <dbReference type="NCBI Taxonomy" id="2041023"/>
    <lineage>
        <taxon>Bacteria</taxon>
        <taxon>Bacillati</taxon>
        <taxon>Bacillota</taxon>
        <taxon>Bacilli</taxon>
        <taxon>Bacillales</taxon>
        <taxon>Paenibacillaceae</taxon>
        <taxon>Paenibacillus</taxon>
    </lineage>
</organism>
<dbReference type="PROSITE" id="PS50005">
    <property type="entry name" value="TPR"/>
    <property type="match status" value="2"/>
</dbReference>
<reference evidence="2" key="2">
    <citation type="submission" date="2020-09" db="EMBL/GenBank/DDBJ databases">
        <authorList>
            <person name="Sun Q."/>
            <person name="Zhou Y."/>
        </authorList>
    </citation>
    <scope>NUCLEOTIDE SEQUENCE</scope>
    <source>
        <strain evidence="2">CGMCC 1.16134</strain>
    </source>
</reference>
<evidence type="ECO:0008006" key="4">
    <source>
        <dbReference type="Google" id="ProtNLM"/>
    </source>
</evidence>
<dbReference type="SUPFAM" id="SSF48452">
    <property type="entry name" value="TPR-like"/>
    <property type="match status" value="1"/>
</dbReference>
<dbReference type="Proteomes" id="UP000637643">
    <property type="component" value="Unassembled WGS sequence"/>
</dbReference>
<dbReference type="SUPFAM" id="SSF53335">
    <property type="entry name" value="S-adenosyl-L-methionine-dependent methyltransferases"/>
    <property type="match status" value="1"/>
</dbReference>
<comment type="caution">
    <text evidence="2">The sequence shown here is derived from an EMBL/GenBank/DDBJ whole genome shotgun (WGS) entry which is preliminary data.</text>
</comment>
<dbReference type="Gene3D" id="1.25.40.10">
    <property type="entry name" value="Tetratricopeptide repeat domain"/>
    <property type="match status" value="1"/>
</dbReference>
<dbReference type="SMART" id="SM00028">
    <property type="entry name" value="TPR"/>
    <property type="match status" value="2"/>
</dbReference>
<sequence>MTSDSPQRYRFSEAPIWELQRAYYEEQGIKAWNIDQVPQYITSNPMIGTAYAEMIFGFLQDRAMQGHLSETVNILELGAGAGRLAFHVLQKLCELRDYAGIPLPPFRYIMSDLPVKNIASWQQHPGLEPFVREGVLDFARFDVVNDTELQLVHSNTHIGAGDLQQPLMVIANYFFCSIPQELIYVDEGKTFDCDVSIRIPDPAAAAVPAELLQSVDLEYHYRRAESYEQEVYPYHEVIRFYQEKLGDSHVLFPEAALRCLERLGELSREGFLLLTADKGDHRLENWEFVEPPKLIYHGSFSLTANYHAMQYFFERKGAYSLFTGHHYKNLNVGCILMLPSPMSYIQTRLAYRRGIERFGPDEFFSMKEWVDPRIDTMGVQQFLGFWRLGGYDAEFFIQSAEHISSLLQDASDEELLDIHKGIQLMWEGYYPLVQNYDLALDSGLLLFEMGMYEAALPFLQRSLEANPEDPVMAVLYSLAICSYELGDEAGAAHYTRRALALEPDNEEARDLLAALNAAGTE</sequence>
<dbReference type="EMBL" id="BMKR01000041">
    <property type="protein sequence ID" value="GGG06509.1"/>
    <property type="molecule type" value="Genomic_DNA"/>
</dbReference>
<dbReference type="AlphaFoldDB" id="A0A917D1L8"/>
<dbReference type="InterPro" id="IPR011990">
    <property type="entry name" value="TPR-like_helical_dom_sf"/>
</dbReference>
<dbReference type="InterPro" id="IPR019734">
    <property type="entry name" value="TPR_rpt"/>
</dbReference>
<keyword evidence="3" id="KW-1185">Reference proteome</keyword>
<reference evidence="2" key="1">
    <citation type="journal article" date="2014" name="Int. J. Syst. Evol. Microbiol.">
        <title>Complete genome sequence of Corynebacterium casei LMG S-19264T (=DSM 44701T), isolated from a smear-ripened cheese.</title>
        <authorList>
            <consortium name="US DOE Joint Genome Institute (JGI-PGF)"/>
            <person name="Walter F."/>
            <person name="Albersmeier A."/>
            <person name="Kalinowski J."/>
            <person name="Ruckert C."/>
        </authorList>
    </citation>
    <scope>NUCLEOTIDE SEQUENCE</scope>
    <source>
        <strain evidence="2">CGMCC 1.16134</strain>
    </source>
</reference>
<protein>
    <recommendedName>
        <fullName evidence="4">Tetratricopeptide repeat protein</fullName>
    </recommendedName>
</protein>
<name>A0A917D1L8_9BACL</name>
<dbReference type="Pfam" id="PF14559">
    <property type="entry name" value="TPR_19"/>
    <property type="match status" value="1"/>
</dbReference>
<evidence type="ECO:0000256" key="1">
    <source>
        <dbReference type="PROSITE-ProRule" id="PRU00339"/>
    </source>
</evidence>
<feature type="repeat" description="TPR" evidence="1">
    <location>
        <begin position="472"/>
        <end position="505"/>
    </location>
</feature>
<dbReference type="InterPro" id="IPR038375">
    <property type="entry name" value="NDUFAF7_sf"/>
</dbReference>
<evidence type="ECO:0000313" key="3">
    <source>
        <dbReference type="Proteomes" id="UP000637643"/>
    </source>
</evidence>
<gene>
    <name evidence="2" type="ORF">GCM10010912_58890</name>
</gene>
<dbReference type="RefSeq" id="WP_189031191.1">
    <property type="nucleotide sequence ID" value="NZ_BMKR01000041.1"/>
</dbReference>